<gene>
    <name evidence="4" type="ORF">ACRB68_73870</name>
</gene>
<accession>A0A7K0C776</accession>
<feature type="region of interest" description="Disordered" evidence="1">
    <location>
        <begin position="1"/>
        <end position="50"/>
    </location>
</feature>
<evidence type="ECO:0000259" key="3">
    <source>
        <dbReference type="Pfam" id="PF04982"/>
    </source>
</evidence>
<feature type="transmembrane region" description="Helical" evidence="2">
    <location>
        <begin position="55"/>
        <end position="76"/>
    </location>
</feature>
<comment type="caution">
    <text evidence="4">The sequence shown here is derived from an EMBL/GenBank/DDBJ whole genome shotgun (WGS) entry which is preliminary data.</text>
</comment>
<feature type="compositionally biased region" description="Pro residues" evidence="1">
    <location>
        <begin position="18"/>
        <end position="34"/>
    </location>
</feature>
<sequence length="205" mass="20608">MNQPSSPSGAATLDRPVPDQPVPDQPVPDQPVPDQPVLGQAVPGPARVSAPPRPAAHAVLFTTLGTLGGLLLLAAITTVTGLPMFVLPFVASLAIISVAPAVPFSQPRSVLLGHLSAALPAFAVVAALGPSVWSAVLAAGLATAPMMLLRAPHPPANATAALIGLTGPAPLFLADALLPAVLVVIAAGLLMGRALPGRSYPAYWR</sequence>
<keyword evidence="5" id="KW-1185">Reference proteome</keyword>
<keyword evidence="2" id="KW-0812">Transmembrane</keyword>
<feature type="transmembrane region" description="Helical" evidence="2">
    <location>
        <begin position="117"/>
        <end position="142"/>
    </location>
</feature>
<keyword evidence="2" id="KW-1133">Transmembrane helix</keyword>
<evidence type="ECO:0000256" key="1">
    <source>
        <dbReference type="SAM" id="MobiDB-lite"/>
    </source>
</evidence>
<dbReference type="Proteomes" id="UP000487268">
    <property type="component" value="Unassembled WGS sequence"/>
</dbReference>
<evidence type="ECO:0000256" key="2">
    <source>
        <dbReference type="SAM" id="Phobius"/>
    </source>
</evidence>
<dbReference type="InterPro" id="IPR058581">
    <property type="entry name" value="TM_HPP"/>
</dbReference>
<feature type="domain" description="HPP transmembrane region" evidence="3">
    <location>
        <begin position="52"/>
        <end position="201"/>
    </location>
</feature>
<proteinExistence type="predicted"/>
<dbReference type="PANTHER" id="PTHR33741">
    <property type="entry name" value="TRANSMEMBRANE PROTEIN DDB_G0269096-RELATED"/>
    <property type="match status" value="1"/>
</dbReference>
<keyword evidence="2" id="KW-0472">Membrane</keyword>
<dbReference type="AlphaFoldDB" id="A0A7K0C776"/>
<dbReference type="PANTHER" id="PTHR33741:SF5">
    <property type="entry name" value="TRANSMEMBRANE PROTEIN DDB_G0269096-RELATED"/>
    <property type="match status" value="1"/>
</dbReference>
<dbReference type="InterPro" id="IPR007065">
    <property type="entry name" value="HPP"/>
</dbReference>
<evidence type="ECO:0000313" key="4">
    <source>
        <dbReference type="EMBL" id="MQY09268.1"/>
    </source>
</evidence>
<reference evidence="4 5" key="1">
    <citation type="submission" date="2019-10" db="EMBL/GenBank/DDBJ databases">
        <title>Actinomadura rubteroloni sp. nov. and Actinomadura macrotermitis sp. nov., isolated from the gut of fungus growing-termite Macrotermes natalensis.</title>
        <authorList>
            <person name="Benndorf R."/>
            <person name="Martin K."/>
            <person name="Kuefner M."/>
            <person name="De Beer W."/>
            <person name="Kaster A.-K."/>
            <person name="Vollmers J."/>
            <person name="Poulsen M."/>
            <person name="Beemelmanns C."/>
        </authorList>
    </citation>
    <scope>NUCLEOTIDE SEQUENCE [LARGE SCALE GENOMIC DNA]</scope>
    <source>
        <strain evidence="4 5">RB68</strain>
    </source>
</reference>
<dbReference type="Pfam" id="PF04982">
    <property type="entry name" value="TM_HPP"/>
    <property type="match status" value="1"/>
</dbReference>
<organism evidence="4 5">
    <name type="scientific">Actinomadura macrotermitis</name>
    <dbReference type="NCBI Taxonomy" id="2585200"/>
    <lineage>
        <taxon>Bacteria</taxon>
        <taxon>Bacillati</taxon>
        <taxon>Actinomycetota</taxon>
        <taxon>Actinomycetes</taxon>
        <taxon>Streptosporangiales</taxon>
        <taxon>Thermomonosporaceae</taxon>
        <taxon>Actinomadura</taxon>
    </lineage>
</organism>
<evidence type="ECO:0000313" key="5">
    <source>
        <dbReference type="Proteomes" id="UP000487268"/>
    </source>
</evidence>
<feature type="transmembrane region" description="Helical" evidence="2">
    <location>
        <begin position="176"/>
        <end position="195"/>
    </location>
</feature>
<protein>
    <recommendedName>
        <fullName evidence="3">HPP transmembrane region domain-containing protein</fullName>
    </recommendedName>
</protein>
<feature type="compositionally biased region" description="Low complexity" evidence="1">
    <location>
        <begin position="35"/>
        <end position="50"/>
    </location>
</feature>
<dbReference type="EMBL" id="WEGH01000006">
    <property type="protein sequence ID" value="MQY09268.1"/>
    <property type="molecule type" value="Genomic_DNA"/>
</dbReference>
<feature type="transmembrane region" description="Helical" evidence="2">
    <location>
        <begin position="82"/>
        <end position="105"/>
    </location>
</feature>
<name>A0A7K0C776_9ACTN</name>